<dbReference type="RefSeq" id="WP_148296476.1">
    <property type="nucleotide sequence ID" value="NZ_BAUU01000014.1"/>
</dbReference>
<reference evidence="1" key="1">
    <citation type="journal article" date="2014" name="Genome Announc.">
        <title>Draft Genome Sequences of Three Alkaliphilic Bacillus Strains, Bacillus wakoensis JCM 9140T, Bacillus akibai JCM 9157T, and Bacillus hemicellulosilyticus JCM 9152T.</title>
        <authorList>
            <person name="Yuki M."/>
            <person name="Oshima K."/>
            <person name="Suda W."/>
            <person name="Oshida Y."/>
            <person name="Kitamura K."/>
            <person name="Iida T."/>
            <person name="Hattori M."/>
            <person name="Ohkuma M."/>
        </authorList>
    </citation>
    <scope>NUCLEOTIDE SEQUENCE [LARGE SCALE GENOMIC DNA]</scope>
    <source>
        <strain evidence="1">JCM 9152</strain>
    </source>
</reference>
<gene>
    <name evidence="1" type="ORF">JCM9152_2359</name>
</gene>
<sequence length="287" mass="33679">MRLSGKKSKAVCILGMHRSGTSMTTRMINLLGVHLGNPNEVISKGGQFNEKGFWEHKGITQTQQRILRSLSRSWDTNQPLPENWWKMKKIEPLMRKLSTIIDNDFSNKKVWGWKDPRTCLLLPMWNELLLNKNVNIHYMIVVRNPLDVVYSLKRRNGFTLEHSFQLWLLYVLNSLYWTNGMQRMIIDYDDFLQNWELRIQEVAKELRVEPPQETIKEKMRLFVSPSLQHSSSTIEELKSCDEAPPQVIQVYEIVQKALASSTYFSSKRCIDEIRLLYKSKYGAGRKL</sequence>
<dbReference type="InterPro" id="IPR027417">
    <property type="entry name" value="P-loop_NTPase"/>
</dbReference>
<organism evidence="1 2">
    <name type="scientific">Halalkalibacter hemicellulosilyticusJCM 9152</name>
    <dbReference type="NCBI Taxonomy" id="1236971"/>
    <lineage>
        <taxon>Bacteria</taxon>
        <taxon>Bacillati</taxon>
        <taxon>Bacillota</taxon>
        <taxon>Bacilli</taxon>
        <taxon>Bacillales</taxon>
        <taxon>Bacillaceae</taxon>
        <taxon>Halalkalibacter</taxon>
    </lineage>
</organism>
<dbReference type="PIRSF" id="PIRSF029407">
    <property type="entry name" value="UCP029407"/>
    <property type="match status" value="1"/>
</dbReference>
<dbReference type="STRING" id="1236971.JCM9152_2359"/>
<keyword evidence="2" id="KW-1185">Reference proteome</keyword>
<dbReference type="InterPro" id="IPR014556">
    <property type="entry name" value="UCP029407"/>
</dbReference>
<protein>
    <recommendedName>
        <fullName evidence="3">Sulfotransferase domain-containing protein</fullName>
    </recommendedName>
</protein>
<comment type="caution">
    <text evidence="1">The sequence shown here is derived from an EMBL/GenBank/DDBJ whole genome shotgun (WGS) entry which is preliminary data.</text>
</comment>
<evidence type="ECO:0000313" key="2">
    <source>
        <dbReference type="Proteomes" id="UP000018895"/>
    </source>
</evidence>
<dbReference type="AlphaFoldDB" id="W4QFU1"/>
<name>W4QFU1_9BACI</name>
<dbReference type="EMBL" id="BAUU01000014">
    <property type="protein sequence ID" value="GAE30926.1"/>
    <property type="molecule type" value="Genomic_DNA"/>
</dbReference>
<accession>W4QFU1</accession>
<dbReference type="Gene3D" id="3.40.50.300">
    <property type="entry name" value="P-loop containing nucleotide triphosphate hydrolases"/>
    <property type="match status" value="1"/>
</dbReference>
<dbReference type="Proteomes" id="UP000018895">
    <property type="component" value="Unassembled WGS sequence"/>
</dbReference>
<evidence type="ECO:0000313" key="1">
    <source>
        <dbReference type="EMBL" id="GAE30926.1"/>
    </source>
</evidence>
<proteinExistence type="predicted"/>
<dbReference type="SUPFAM" id="SSF52540">
    <property type="entry name" value="P-loop containing nucleoside triphosphate hydrolases"/>
    <property type="match status" value="1"/>
</dbReference>
<dbReference type="OrthoDB" id="9816424at2"/>
<evidence type="ECO:0008006" key="3">
    <source>
        <dbReference type="Google" id="ProtNLM"/>
    </source>
</evidence>